<dbReference type="Proteomes" id="UP000324832">
    <property type="component" value="Unassembled WGS sequence"/>
</dbReference>
<reference evidence="1 2" key="1">
    <citation type="submission" date="2017-07" db="EMBL/GenBank/DDBJ databases">
        <authorList>
            <person name="Talla V."/>
            <person name="Backstrom N."/>
        </authorList>
    </citation>
    <scope>NUCLEOTIDE SEQUENCE [LARGE SCALE GENOMIC DNA]</scope>
</reference>
<sequence>MYIYFKADGGIIGFTHIKFNYNGIVLKLHYVLNCARQV</sequence>
<evidence type="ECO:0000313" key="1">
    <source>
        <dbReference type="EMBL" id="VVC98792.1"/>
    </source>
</evidence>
<organism evidence="1 2">
    <name type="scientific">Leptidea sinapis</name>
    <dbReference type="NCBI Taxonomy" id="189913"/>
    <lineage>
        <taxon>Eukaryota</taxon>
        <taxon>Metazoa</taxon>
        <taxon>Ecdysozoa</taxon>
        <taxon>Arthropoda</taxon>
        <taxon>Hexapoda</taxon>
        <taxon>Insecta</taxon>
        <taxon>Pterygota</taxon>
        <taxon>Neoptera</taxon>
        <taxon>Endopterygota</taxon>
        <taxon>Lepidoptera</taxon>
        <taxon>Glossata</taxon>
        <taxon>Ditrysia</taxon>
        <taxon>Papilionoidea</taxon>
        <taxon>Pieridae</taxon>
        <taxon>Dismorphiinae</taxon>
        <taxon>Leptidea</taxon>
    </lineage>
</organism>
<keyword evidence="2" id="KW-1185">Reference proteome</keyword>
<name>A0A5E4QL89_9NEOP</name>
<accession>A0A5E4QL89</accession>
<gene>
    <name evidence="1" type="ORF">LSINAPIS_LOCUS9807</name>
</gene>
<protein>
    <submittedName>
        <fullName evidence="1">Uncharacterized protein</fullName>
    </submittedName>
</protein>
<evidence type="ECO:0000313" key="2">
    <source>
        <dbReference type="Proteomes" id="UP000324832"/>
    </source>
</evidence>
<dbReference type="AlphaFoldDB" id="A0A5E4QL89"/>
<proteinExistence type="predicted"/>
<dbReference type="EMBL" id="FZQP02003779">
    <property type="protein sequence ID" value="VVC98792.1"/>
    <property type="molecule type" value="Genomic_DNA"/>
</dbReference>